<name>A0ABS5UUV1_9BIFI</name>
<feature type="transmembrane region" description="Helical" evidence="1">
    <location>
        <begin position="12"/>
        <end position="36"/>
    </location>
</feature>
<dbReference type="NCBIfam" id="TIGR03816">
    <property type="entry name" value="tadE_like_DECH"/>
    <property type="match status" value="1"/>
</dbReference>
<protein>
    <submittedName>
        <fullName evidence="2">Flp pilus-assembly TadE/G-like family protein</fullName>
    </submittedName>
</protein>
<evidence type="ECO:0000256" key="1">
    <source>
        <dbReference type="SAM" id="Phobius"/>
    </source>
</evidence>
<comment type="caution">
    <text evidence="2">The sequence shown here is derived from an EMBL/GenBank/DDBJ whole genome shotgun (WGS) entry which is preliminary data.</text>
</comment>
<dbReference type="RefSeq" id="WP_214375473.1">
    <property type="nucleotide sequence ID" value="NZ_JAFEJU010000001.1"/>
</dbReference>
<evidence type="ECO:0000313" key="3">
    <source>
        <dbReference type="Proteomes" id="UP000711736"/>
    </source>
</evidence>
<keyword evidence="1" id="KW-1133">Transmembrane helix</keyword>
<evidence type="ECO:0000313" key="2">
    <source>
        <dbReference type="EMBL" id="MBT1174223.1"/>
    </source>
</evidence>
<keyword evidence="1" id="KW-0472">Membrane</keyword>
<accession>A0ABS5UUV1</accession>
<dbReference type="EMBL" id="JAFEJU010000001">
    <property type="protein sequence ID" value="MBT1174223.1"/>
    <property type="molecule type" value="Genomic_DNA"/>
</dbReference>
<dbReference type="Proteomes" id="UP000711736">
    <property type="component" value="Unassembled WGS sequence"/>
</dbReference>
<keyword evidence="3" id="KW-1185">Reference proteome</keyword>
<dbReference type="InterPro" id="IPR021202">
    <property type="entry name" value="Rv3654c-like"/>
</dbReference>
<reference evidence="2 3" key="1">
    <citation type="journal article" date="2021" name="Environ. Microbiol.">
        <title>Genetic insights into the dark matter of the mammalian gut microbiota through targeted genome reconstruction.</title>
        <authorList>
            <person name="Lugli G.A."/>
            <person name="Alessandri G."/>
            <person name="Milani C."/>
            <person name="Viappiani A."/>
            <person name="Fontana F."/>
            <person name="Tarracchini C."/>
            <person name="Mancabelli L."/>
            <person name="Argentini C."/>
            <person name="Ruiz L."/>
            <person name="Margolles A."/>
            <person name="van Sinderen D."/>
            <person name="Turroni F."/>
            <person name="Ventura M."/>
        </authorList>
    </citation>
    <scope>NUCLEOTIDE SEQUENCE [LARGE SCALE GENOMIC DNA]</scope>
    <source>
        <strain evidence="2 3">LC6</strain>
    </source>
</reference>
<proteinExistence type="predicted"/>
<organism evidence="2 3">
    <name type="scientific">Bifidobacterium colobi</name>
    <dbReference type="NCBI Taxonomy" id="2809026"/>
    <lineage>
        <taxon>Bacteria</taxon>
        <taxon>Bacillati</taxon>
        <taxon>Actinomycetota</taxon>
        <taxon>Actinomycetes</taxon>
        <taxon>Bifidobacteriales</taxon>
        <taxon>Bifidobacteriaceae</taxon>
        <taxon>Bifidobacterium</taxon>
    </lineage>
</organism>
<sequence>MRNRCEEGSGTMAGAILVMLAALALAVVAAVGNLLICQQRARSVADAAAFNAAYAWWQASTEDPCALANDVAMAQQVTLVECVMVGDDVRLSVAKDTQVPGIGQVVKEARAGPVDCE</sequence>
<gene>
    <name evidence="2" type="ORF">JS530_01625</name>
</gene>
<keyword evidence="1" id="KW-0812">Transmembrane</keyword>